<dbReference type="EMBL" id="JABFTP020000103">
    <property type="protein sequence ID" value="KAL3276633.1"/>
    <property type="molecule type" value="Genomic_DNA"/>
</dbReference>
<organism evidence="10 11">
    <name type="scientific">Cryptolaemus montrouzieri</name>
    <dbReference type="NCBI Taxonomy" id="559131"/>
    <lineage>
        <taxon>Eukaryota</taxon>
        <taxon>Metazoa</taxon>
        <taxon>Ecdysozoa</taxon>
        <taxon>Arthropoda</taxon>
        <taxon>Hexapoda</taxon>
        <taxon>Insecta</taxon>
        <taxon>Pterygota</taxon>
        <taxon>Neoptera</taxon>
        <taxon>Endopterygota</taxon>
        <taxon>Coleoptera</taxon>
        <taxon>Polyphaga</taxon>
        <taxon>Cucujiformia</taxon>
        <taxon>Coccinelloidea</taxon>
        <taxon>Coccinellidae</taxon>
        <taxon>Scymninae</taxon>
        <taxon>Scymnini</taxon>
        <taxon>Cryptolaemus</taxon>
    </lineage>
</organism>
<dbReference type="PANTHER" id="PTHR24252:SF7">
    <property type="entry name" value="HYALIN"/>
    <property type="match status" value="1"/>
</dbReference>
<dbReference type="GO" id="GO:0008236">
    <property type="term" value="F:serine-type peptidase activity"/>
    <property type="evidence" value="ECO:0007669"/>
    <property type="project" value="UniProtKB-KW"/>
</dbReference>
<feature type="chain" id="PRO_5044881396" description="Peptidase S1 domain-containing protein" evidence="8">
    <location>
        <begin position="18"/>
        <end position="255"/>
    </location>
</feature>
<evidence type="ECO:0000313" key="10">
    <source>
        <dbReference type="EMBL" id="KAL3276633.1"/>
    </source>
</evidence>
<keyword evidence="5" id="KW-0720">Serine protease</keyword>
<comment type="caution">
    <text evidence="10">The sequence shown here is derived from an EMBL/GenBank/DDBJ whole genome shotgun (WGS) entry which is preliminary data.</text>
</comment>
<feature type="domain" description="Peptidase S1" evidence="9">
    <location>
        <begin position="27"/>
        <end position="254"/>
    </location>
</feature>
<dbReference type="SUPFAM" id="SSF50494">
    <property type="entry name" value="Trypsin-like serine proteases"/>
    <property type="match status" value="1"/>
</dbReference>
<dbReference type="GO" id="GO:0006508">
    <property type="term" value="P:proteolysis"/>
    <property type="evidence" value="ECO:0007669"/>
    <property type="project" value="UniProtKB-KW"/>
</dbReference>
<keyword evidence="7" id="KW-1015">Disulfide bond</keyword>
<dbReference type="Gene3D" id="2.40.10.10">
    <property type="entry name" value="Trypsin-like serine proteases"/>
    <property type="match status" value="1"/>
</dbReference>
<dbReference type="PANTHER" id="PTHR24252">
    <property type="entry name" value="ACROSIN-RELATED"/>
    <property type="match status" value="1"/>
</dbReference>
<reference evidence="10 11" key="1">
    <citation type="journal article" date="2021" name="BMC Biol.">
        <title>Horizontally acquired antibacterial genes associated with adaptive radiation of ladybird beetles.</title>
        <authorList>
            <person name="Li H.S."/>
            <person name="Tang X.F."/>
            <person name="Huang Y.H."/>
            <person name="Xu Z.Y."/>
            <person name="Chen M.L."/>
            <person name="Du X.Y."/>
            <person name="Qiu B.Y."/>
            <person name="Chen P.T."/>
            <person name="Zhang W."/>
            <person name="Slipinski A."/>
            <person name="Escalona H.E."/>
            <person name="Waterhouse R.M."/>
            <person name="Zwick A."/>
            <person name="Pang H."/>
        </authorList>
    </citation>
    <scope>NUCLEOTIDE SEQUENCE [LARGE SCALE GENOMIC DNA]</scope>
    <source>
        <strain evidence="10">SYSU2018</strain>
    </source>
</reference>
<evidence type="ECO:0000256" key="7">
    <source>
        <dbReference type="ARBA" id="ARBA00023157"/>
    </source>
</evidence>
<dbReference type="PRINTS" id="PR00722">
    <property type="entry name" value="CHYMOTRYPSIN"/>
</dbReference>
<keyword evidence="3 8" id="KW-0732">Signal</keyword>
<keyword evidence="6" id="KW-0865">Zymogen</keyword>
<dbReference type="InterPro" id="IPR043504">
    <property type="entry name" value="Peptidase_S1_PA_chymotrypsin"/>
</dbReference>
<dbReference type="InterPro" id="IPR033116">
    <property type="entry name" value="TRYPSIN_SER"/>
</dbReference>
<gene>
    <name evidence="10" type="ORF">HHI36_012005</name>
</gene>
<evidence type="ECO:0000256" key="3">
    <source>
        <dbReference type="ARBA" id="ARBA00022729"/>
    </source>
</evidence>
<name>A0ABD2NCZ8_9CUCU</name>
<evidence type="ECO:0000256" key="8">
    <source>
        <dbReference type="SAM" id="SignalP"/>
    </source>
</evidence>
<keyword evidence="11" id="KW-1185">Reference proteome</keyword>
<dbReference type="PROSITE" id="PS50240">
    <property type="entry name" value="TRYPSIN_DOM"/>
    <property type="match status" value="1"/>
</dbReference>
<evidence type="ECO:0000256" key="5">
    <source>
        <dbReference type="ARBA" id="ARBA00022825"/>
    </source>
</evidence>
<keyword evidence="4" id="KW-0378">Hydrolase</keyword>
<dbReference type="CDD" id="cd00190">
    <property type="entry name" value="Tryp_SPc"/>
    <property type="match status" value="1"/>
</dbReference>
<evidence type="ECO:0000313" key="11">
    <source>
        <dbReference type="Proteomes" id="UP001516400"/>
    </source>
</evidence>
<protein>
    <recommendedName>
        <fullName evidence="9">Peptidase S1 domain-containing protein</fullName>
    </recommendedName>
</protein>
<evidence type="ECO:0000256" key="6">
    <source>
        <dbReference type="ARBA" id="ARBA00023145"/>
    </source>
</evidence>
<dbReference type="InterPro" id="IPR001254">
    <property type="entry name" value="Trypsin_dom"/>
</dbReference>
<evidence type="ECO:0000256" key="4">
    <source>
        <dbReference type="ARBA" id="ARBA00022801"/>
    </source>
</evidence>
<dbReference type="FunFam" id="2.40.10.10:FF:000077">
    <property type="entry name" value="Predicted protein"/>
    <property type="match status" value="1"/>
</dbReference>
<keyword evidence="2" id="KW-0645">Protease</keyword>
<dbReference type="PROSITE" id="PS00135">
    <property type="entry name" value="TRYPSIN_SER"/>
    <property type="match status" value="1"/>
</dbReference>
<accession>A0ABD2NCZ8</accession>
<dbReference type="Proteomes" id="UP001516400">
    <property type="component" value="Unassembled WGS sequence"/>
</dbReference>
<sequence length="255" mass="27473">MLKSILFLSGFILLTHESSILHRHIRIVGGREADIKEFPYQVSVVVNGLHLCGGSIISEKYVITAAQCIDGETTQNVEVCVGSSTIGAQEGKMYKIKAIFENQDFSFWNYDSDIAILELAEDLTFGSTVGNIGLPAKGDDVPLPGSMGVITGWGVTVERTTNLSTQLLTTQVPIMSLYQCINDYSADKITQNMICAGYNNGQYDSCFGDSGGPLVVGDVLVGIVSWGYACGEKNKPGVYTSVIGMRDFIESITGL</sequence>
<evidence type="ECO:0000256" key="2">
    <source>
        <dbReference type="ARBA" id="ARBA00022670"/>
    </source>
</evidence>
<evidence type="ECO:0000259" key="9">
    <source>
        <dbReference type="PROSITE" id="PS50240"/>
    </source>
</evidence>
<feature type="signal peptide" evidence="8">
    <location>
        <begin position="1"/>
        <end position="17"/>
    </location>
</feature>
<dbReference type="InterPro" id="IPR009003">
    <property type="entry name" value="Peptidase_S1_PA"/>
</dbReference>
<comment type="similarity">
    <text evidence="1">Belongs to the peptidase S1 family.</text>
</comment>
<evidence type="ECO:0000256" key="1">
    <source>
        <dbReference type="ARBA" id="ARBA00007664"/>
    </source>
</evidence>
<dbReference type="Pfam" id="PF00089">
    <property type="entry name" value="Trypsin"/>
    <property type="match status" value="1"/>
</dbReference>
<dbReference type="InterPro" id="IPR001314">
    <property type="entry name" value="Peptidase_S1A"/>
</dbReference>
<proteinExistence type="inferred from homology"/>
<dbReference type="SMART" id="SM00020">
    <property type="entry name" value="Tryp_SPc"/>
    <property type="match status" value="1"/>
</dbReference>
<dbReference type="AlphaFoldDB" id="A0ABD2NCZ8"/>